<dbReference type="OrthoDB" id="10264956at2759"/>
<dbReference type="AlphaFoldDB" id="A0A0M0JXI4"/>
<dbReference type="SUPFAM" id="SSF54197">
    <property type="entry name" value="HIT-like"/>
    <property type="match status" value="1"/>
</dbReference>
<dbReference type="Pfam" id="PF11969">
    <property type="entry name" value="DcpS_C"/>
    <property type="match status" value="1"/>
</dbReference>
<protein>
    <submittedName>
        <fullName evidence="1">Scavenger mRNA-decapping enzyme</fullName>
    </submittedName>
</protein>
<dbReference type="GO" id="GO:0000932">
    <property type="term" value="C:P-body"/>
    <property type="evidence" value="ECO:0007669"/>
    <property type="project" value="TreeGrafter"/>
</dbReference>
<dbReference type="InterPro" id="IPR036265">
    <property type="entry name" value="HIT-like_sf"/>
</dbReference>
<dbReference type="GO" id="GO:0005634">
    <property type="term" value="C:nucleus"/>
    <property type="evidence" value="ECO:0007669"/>
    <property type="project" value="TreeGrafter"/>
</dbReference>
<comment type="caution">
    <text evidence="1">The sequence shown here is derived from an EMBL/GenBank/DDBJ whole genome shotgun (WGS) entry which is preliminary data.</text>
</comment>
<evidence type="ECO:0000313" key="2">
    <source>
        <dbReference type="Proteomes" id="UP000037460"/>
    </source>
</evidence>
<accession>A0A0M0JXI4</accession>
<dbReference type="GO" id="GO:0000340">
    <property type="term" value="F:RNA 7-methylguanosine cap binding"/>
    <property type="evidence" value="ECO:0007669"/>
    <property type="project" value="TreeGrafter"/>
</dbReference>
<gene>
    <name evidence="1" type="ORF">Ctob_014010</name>
</gene>
<dbReference type="PANTHER" id="PTHR12978:SF0">
    <property type="entry name" value="M7GPPPX DIPHOSPHATASE"/>
    <property type="match status" value="1"/>
</dbReference>
<dbReference type="InterPro" id="IPR008594">
    <property type="entry name" value="DcpS/DCS2"/>
</dbReference>
<proteinExistence type="predicted"/>
<keyword evidence="2" id="KW-1185">Reference proteome</keyword>
<dbReference type="GO" id="GO:0016787">
    <property type="term" value="F:hydrolase activity"/>
    <property type="evidence" value="ECO:0007669"/>
    <property type="project" value="InterPro"/>
</dbReference>
<organism evidence="1 2">
    <name type="scientific">Chrysochromulina tobinii</name>
    <dbReference type="NCBI Taxonomy" id="1460289"/>
    <lineage>
        <taxon>Eukaryota</taxon>
        <taxon>Haptista</taxon>
        <taxon>Haptophyta</taxon>
        <taxon>Prymnesiophyceae</taxon>
        <taxon>Prymnesiales</taxon>
        <taxon>Chrysochromulinaceae</taxon>
        <taxon>Chrysochromulina</taxon>
    </lineage>
</organism>
<reference evidence="2" key="1">
    <citation type="journal article" date="2015" name="PLoS Genet.">
        <title>Genome Sequence and Transcriptome Analyses of Chrysochromulina tobin: Metabolic Tools for Enhanced Algal Fitness in the Prominent Order Prymnesiales (Haptophyceae).</title>
        <authorList>
            <person name="Hovde B.T."/>
            <person name="Deodato C.R."/>
            <person name="Hunsperger H.M."/>
            <person name="Ryken S.A."/>
            <person name="Yost W."/>
            <person name="Jha R.K."/>
            <person name="Patterson J."/>
            <person name="Monnat R.J. Jr."/>
            <person name="Barlow S.B."/>
            <person name="Starkenburg S.R."/>
            <person name="Cattolico R.A."/>
        </authorList>
    </citation>
    <scope>NUCLEOTIDE SEQUENCE</scope>
    <source>
        <strain evidence="2">CCMP291</strain>
    </source>
</reference>
<name>A0A0M0JXI4_9EUKA</name>
<dbReference type="PANTHER" id="PTHR12978">
    <property type="entry name" value="HISTIDINE TRIAD HIT PROTEIN MEMBER"/>
    <property type="match status" value="1"/>
</dbReference>
<dbReference type="Proteomes" id="UP000037460">
    <property type="component" value="Unassembled WGS sequence"/>
</dbReference>
<sequence>MIVVLGRFSWQAKGETALVKLVPKPLSLASGLLGALDVNVSSYSGAEYCYYDGRCSLSSLCTTAGLRPAYSVEVIAPASEKQIARLRPERGTLITEDAALYASVVQPFIESMDPKAIAWVANLLALKKETERLLFNDSDPERGFLLNIDTKWKSHPPCVSDEFARVAWRCHASVQDLYCLAICHRRDLRSLRDLRARHLPLLRHILHEGCRVIEAVYGVPVDELRVFVHYQPQFYHFHVHFTRLHNDLGCQVERAHLLPQIIAELEADGDAYAKKTLWYQLKANDKLLEAIRAADFARFRLS</sequence>
<dbReference type="GO" id="GO:0000290">
    <property type="term" value="P:deadenylation-dependent decapping of nuclear-transcribed mRNA"/>
    <property type="evidence" value="ECO:0007669"/>
    <property type="project" value="InterPro"/>
</dbReference>
<dbReference type="Gene3D" id="3.30.428.10">
    <property type="entry name" value="HIT-like"/>
    <property type="match status" value="1"/>
</dbReference>
<dbReference type="EMBL" id="JWZX01002050">
    <property type="protein sequence ID" value="KOO31279.1"/>
    <property type="molecule type" value="Genomic_DNA"/>
</dbReference>
<evidence type="ECO:0000313" key="1">
    <source>
        <dbReference type="EMBL" id="KOO31279.1"/>
    </source>
</evidence>